<dbReference type="Proteomes" id="UP000199643">
    <property type="component" value="Unassembled WGS sequence"/>
</dbReference>
<evidence type="ECO:0000256" key="11">
    <source>
        <dbReference type="SAM" id="SignalP"/>
    </source>
</evidence>
<dbReference type="GO" id="GO:0009279">
    <property type="term" value="C:cell outer membrane"/>
    <property type="evidence" value="ECO:0007669"/>
    <property type="project" value="UniProtKB-SubCell"/>
</dbReference>
<dbReference type="GO" id="GO:0015344">
    <property type="term" value="F:siderophore uptake transmembrane transporter activity"/>
    <property type="evidence" value="ECO:0007669"/>
    <property type="project" value="TreeGrafter"/>
</dbReference>
<dbReference type="GO" id="GO:0044718">
    <property type="term" value="P:siderophore transmembrane transport"/>
    <property type="evidence" value="ECO:0007669"/>
    <property type="project" value="TreeGrafter"/>
</dbReference>
<evidence type="ECO:0000256" key="10">
    <source>
        <dbReference type="RuleBase" id="RU003357"/>
    </source>
</evidence>
<dbReference type="Gene3D" id="2.40.170.20">
    <property type="entry name" value="TonB-dependent receptor, beta-barrel domain"/>
    <property type="match status" value="1"/>
</dbReference>
<dbReference type="PANTHER" id="PTHR30069:SF29">
    <property type="entry name" value="HEMOGLOBIN AND HEMOGLOBIN-HAPTOGLOBIN-BINDING PROTEIN 1-RELATED"/>
    <property type="match status" value="1"/>
</dbReference>
<keyword evidence="6 10" id="KW-0798">TonB box</keyword>
<keyword evidence="7 10" id="KW-0472">Membrane</keyword>
<organism evidence="14 15">
    <name type="scientific">Pedobacter terrae</name>
    <dbReference type="NCBI Taxonomy" id="405671"/>
    <lineage>
        <taxon>Bacteria</taxon>
        <taxon>Pseudomonadati</taxon>
        <taxon>Bacteroidota</taxon>
        <taxon>Sphingobacteriia</taxon>
        <taxon>Sphingobacteriales</taxon>
        <taxon>Sphingobacteriaceae</taxon>
        <taxon>Pedobacter</taxon>
    </lineage>
</organism>
<sequence length="932" mass="103503">MKKLYTSLLVFFICFTGLAQVRNVVTGKVVDPQNKPLELVNIKIVETNQYAITDKNGLFRVNGTETNNILTLEFTYIGFQKLRLPIKINTGETSLGNIALKVLDLSLENIEINAKRNYSGSTNSSLIINRDMIEQTPALSVNDLLNQIPNRKIQPPLLQSVQNLNLRSAYELTTTGKGAFELNNAFGIAIVMDGNVISNDANMQSYNPLKTGVSGSFVRGSYTNFGLKGADSPSINGFPVTSYSGDYTFGGTDLRQIPADNIESIEIIAGVAPVKYGNLTDGAVIIERQAGKSPAYVRMQLRDNATSYSFSKGFQLSPKLGALNVGVNYVNSFQDNRDKLKAYRRANTNAMWTNSFGTAKQLKNTLSVDYGKNLDGIKQDTDDPKSTKTRFDSWNFSVANRSNYRFGNGFLKNVGLNLRYSEGHQVSYEEQLINEAFVAYTTATTTGIHEGTYDTGVYTAKSLIDGRPITANANLDFTGGFETGNLVHNISFGGSLSYSANKGLGQTIDPNEPRSGTKVVTTSLSTTSSERFYDYRLALAQKNLGFYIEDVFTTKIWEKPLNVRAGIRSDLQNGYGSFAPRTNINYELNKNVRLGLAYGLSFKAPGLAQLYPGPTFYEIPLLSAYNGKVNESTYLVYVNRFVPTAANLKPSKSESIELSAQIKLDKFNLSLTAFNKKSRDGINTSQNMLAILLPTYTATLNPGAKPTVTENGSKYYAVNHYEFKNDLSSDNQGFEMILNTPEIKSLKTSFNVSSGLFATRYGAKSNTITSKIPTTISTDPNYAFFGVYEPLNKQTYYSNGRITSITHIPKLSLVIQFVAEFDLLSKTVQEESSRIPIGYYTRDNRYIAISNFDKSNTSYGHLYITPQEQTENDLPKIISNYHFSIAKEIKKRFKFAFNVYNIFNYQPYYISGTTYRFPNSAPTFGAELSLKL</sequence>
<feature type="domain" description="TonB-dependent receptor plug" evidence="13">
    <location>
        <begin position="215"/>
        <end position="278"/>
    </location>
</feature>
<dbReference type="SUPFAM" id="SSF49464">
    <property type="entry name" value="Carboxypeptidase regulatory domain-like"/>
    <property type="match status" value="1"/>
</dbReference>
<evidence type="ECO:0000256" key="6">
    <source>
        <dbReference type="ARBA" id="ARBA00023077"/>
    </source>
</evidence>
<dbReference type="RefSeq" id="WP_090501859.1">
    <property type="nucleotide sequence ID" value="NZ_FNCH01000013.1"/>
</dbReference>
<evidence type="ECO:0000259" key="13">
    <source>
        <dbReference type="Pfam" id="PF07715"/>
    </source>
</evidence>
<feature type="domain" description="TonB-dependent receptor-like beta-barrel" evidence="12">
    <location>
        <begin position="360"/>
        <end position="821"/>
    </location>
</feature>
<dbReference type="Pfam" id="PF13715">
    <property type="entry name" value="CarbopepD_reg_2"/>
    <property type="match status" value="1"/>
</dbReference>
<evidence type="ECO:0000256" key="1">
    <source>
        <dbReference type="ARBA" id="ARBA00004571"/>
    </source>
</evidence>
<reference evidence="15" key="1">
    <citation type="submission" date="2016-10" db="EMBL/GenBank/DDBJ databases">
        <authorList>
            <person name="Varghese N."/>
            <person name="Submissions S."/>
        </authorList>
    </citation>
    <scope>NUCLEOTIDE SEQUENCE [LARGE SCALE GENOMIC DNA]</scope>
    <source>
        <strain evidence="15">DSM 17933</strain>
    </source>
</reference>
<keyword evidence="3" id="KW-1134">Transmembrane beta strand</keyword>
<comment type="subcellular location">
    <subcellularLocation>
        <location evidence="1">Cell outer membrane</location>
        <topology evidence="1">Multi-pass membrane protein</topology>
    </subcellularLocation>
</comment>
<evidence type="ECO:0000313" key="15">
    <source>
        <dbReference type="Proteomes" id="UP000199643"/>
    </source>
</evidence>
<accession>A0A1G7YFT6</accession>
<dbReference type="EMBL" id="FNCH01000013">
    <property type="protein sequence ID" value="SDG95303.1"/>
    <property type="molecule type" value="Genomic_DNA"/>
</dbReference>
<evidence type="ECO:0000256" key="9">
    <source>
        <dbReference type="ARBA" id="ARBA00023237"/>
    </source>
</evidence>
<keyword evidence="15" id="KW-1185">Reference proteome</keyword>
<dbReference type="STRING" id="405671.SAMN05421827_113118"/>
<evidence type="ECO:0000256" key="5">
    <source>
        <dbReference type="ARBA" id="ARBA00022729"/>
    </source>
</evidence>
<evidence type="ECO:0000256" key="7">
    <source>
        <dbReference type="ARBA" id="ARBA00023136"/>
    </source>
</evidence>
<evidence type="ECO:0000256" key="3">
    <source>
        <dbReference type="ARBA" id="ARBA00022452"/>
    </source>
</evidence>
<keyword evidence="8 14" id="KW-0675">Receptor</keyword>
<feature type="signal peptide" evidence="11">
    <location>
        <begin position="1"/>
        <end position="19"/>
    </location>
</feature>
<keyword evidence="2" id="KW-0813">Transport</keyword>
<feature type="chain" id="PRO_5011683880" evidence="11">
    <location>
        <begin position="20"/>
        <end position="932"/>
    </location>
</feature>
<dbReference type="InterPro" id="IPR037066">
    <property type="entry name" value="Plug_dom_sf"/>
</dbReference>
<dbReference type="InterPro" id="IPR012910">
    <property type="entry name" value="Plug_dom"/>
</dbReference>
<dbReference type="PANTHER" id="PTHR30069">
    <property type="entry name" value="TONB-DEPENDENT OUTER MEMBRANE RECEPTOR"/>
    <property type="match status" value="1"/>
</dbReference>
<comment type="similarity">
    <text evidence="10">Belongs to the TonB-dependent receptor family.</text>
</comment>
<evidence type="ECO:0000313" key="14">
    <source>
        <dbReference type="EMBL" id="SDG95303.1"/>
    </source>
</evidence>
<evidence type="ECO:0000256" key="2">
    <source>
        <dbReference type="ARBA" id="ARBA00022448"/>
    </source>
</evidence>
<gene>
    <name evidence="14" type="ORF">SAMN05421827_113118</name>
</gene>
<evidence type="ECO:0000256" key="8">
    <source>
        <dbReference type="ARBA" id="ARBA00023170"/>
    </source>
</evidence>
<dbReference type="InterPro" id="IPR039426">
    <property type="entry name" value="TonB-dep_rcpt-like"/>
</dbReference>
<evidence type="ECO:0000256" key="4">
    <source>
        <dbReference type="ARBA" id="ARBA00022692"/>
    </source>
</evidence>
<evidence type="ECO:0000259" key="12">
    <source>
        <dbReference type="Pfam" id="PF00593"/>
    </source>
</evidence>
<proteinExistence type="inferred from homology"/>
<dbReference type="InterPro" id="IPR008969">
    <property type="entry name" value="CarboxyPept-like_regulatory"/>
</dbReference>
<keyword evidence="4" id="KW-0812">Transmembrane</keyword>
<protein>
    <submittedName>
        <fullName evidence="14">TonB-dependent Receptor Plug Domain</fullName>
    </submittedName>
</protein>
<dbReference type="Gene3D" id="2.60.40.1120">
    <property type="entry name" value="Carboxypeptidase-like, regulatory domain"/>
    <property type="match status" value="1"/>
</dbReference>
<dbReference type="Pfam" id="PF00593">
    <property type="entry name" value="TonB_dep_Rec_b-barrel"/>
    <property type="match status" value="1"/>
</dbReference>
<dbReference type="InterPro" id="IPR036942">
    <property type="entry name" value="Beta-barrel_TonB_sf"/>
</dbReference>
<dbReference type="Gene3D" id="2.170.130.10">
    <property type="entry name" value="TonB-dependent receptor, plug domain"/>
    <property type="match status" value="1"/>
</dbReference>
<keyword evidence="5 11" id="KW-0732">Signal</keyword>
<name>A0A1G7YFT6_9SPHI</name>
<keyword evidence="9" id="KW-0998">Cell outer membrane</keyword>
<dbReference type="Pfam" id="PF07715">
    <property type="entry name" value="Plug"/>
    <property type="match status" value="1"/>
</dbReference>
<dbReference type="InterPro" id="IPR000531">
    <property type="entry name" value="Beta-barrel_TonB"/>
</dbReference>
<dbReference type="AlphaFoldDB" id="A0A1G7YFT6"/>
<dbReference type="SUPFAM" id="SSF56935">
    <property type="entry name" value="Porins"/>
    <property type="match status" value="1"/>
</dbReference>
<dbReference type="OrthoDB" id="1151166at2"/>